<dbReference type="EMBL" id="JBHSVR010000001">
    <property type="protein sequence ID" value="MFC6633540.1"/>
    <property type="molecule type" value="Genomic_DNA"/>
</dbReference>
<gene>
    <name evidence="2" type="ORF">ACFQBM_09625</name>
</gene>
<name>A0ABW1YN78_9GAMM</name>
<dbReference type="Pfam" id="PF06891">
    <property type="entry name" value="P2_Phage_GpR"/>
    <property type="match status" value="1"/>
</dbReference>
<dbReference type="InterPro" id="IPR009678">
    <property type="entry name" value="Phage_tail_completion_R"/>
</dbReference>
<protein>
    <submittedName>
        <fullName evidence="2">Phage tail protein</fullName>
    </submittedName>
</protein>
<accession>A0ABW1YN78</accession>
<feature type="region of interest" description="Disordered" evidence="1">
    <location>
        <begin position="142"/>
        <end position="162"/>
    </location>
</feature>
<dbReference type="RefSeq" id="WP_193192886.1">
    <property type="nucleotide sequence ID" value="NZ_JACZFR010000035.1"/>
</dbReference>
<evidence type="ECO:0000313" key="3">
    <source>
        <dbReference type="Proteomes" id="UP001596425"/>
    </source>
</evidence>
<comment type="caution">
    <text evidence="2">The sequence shown here is derived from an EMBL/GenBank/DDBJ whole genome shotgun (WGS) entry which is preliminary data.</text>
</comment>
<evidence type="ECO:0000256" key="1">
    <source>
        <dbReference type="SAM" id="MobiDB-lite"/>
    </source>
</evidence>
<sequence>MALEKLAGIRAHLESANLVASEQFASWMENGTLETASKNLGNGIRVCRQAYDAVIQIERYGADPALLFALVTTWLMEHDKERLDLQLPEPNIDVDVIDDQLADVEITIRFSESVDLVEEDSGPISYLGKRWAVAPVPVDEPNQVAVGDNKELPTDAPYVHES</sequence>
<keyword evidence="3" id="KW-1185">Reference proteome</keyword>
<organism evidence="2 3">
    <name type="scientific">Microbulbifer taiwanensis</name>
    <dbReference type="NCBI Taxonomy" id="986746"/>
    <lineage>
        <taxon>Bacteria</taxon>
        <taxon>Pseudomonadati</taxon>
        <taxon>Pseudomonadota</taxon>
        <taxon>Gammaproteobacteria</taxon>
        <taxon>Cellvibrionales</taxon>
        <taxon>Microbulbiferaceae</taxon>
        <taxon>Microbulbifer</taxon>
    </lineage>
</organism>
<proteinExistence type="predicted"/>
<feature type="compositionally biased region" description="Basic and acidic residues" evidence="1">
    <location>
        <begin position="148"/>
        <end position="162"/>
    </location>
</feature>
<dbReference type="Proteomes" id="UP001596425">
    <property type="component" value="Unassembled WGS sequence"/>
</dbReference>
<evidence type="ECO:0000313" key="2">
    <source>
        <dbReference type="EMBL" id="MFC6633540.1"/>
    </source>
</evidence>
<reference evidence="3" key="1">
    <citation type="journal article" date="2019" name="Int. J. Syst. Evol. Microbiol.">
        <title>The Global Catalogue of Microorganisms (GCM) 10K type strain sequencing project: providing services to taxonomists for standard genome sequencing and annotation.</title>
        <authorList>
            <consortium name="The Broad Institute Genomics Platform"/>
            <consortium name="The Broad Institute Genome Sequencing Center for Infectious Disease"/>
            <person name="Wu L."/>
            <person name="Ma J."/>
        </authorList>
    </citation>
    <scope>NUCLEOTIDE SEQUENCE [LARGE SCALE GENOMIC DNA]</scope>
    <source>
        <strain evidence="3">CGMCC 1.13718</strain>
    </source>
</reference>